<dbReference type="AlphaFoldDB" id="A0A7R9B9R7"/>
<feature type="compositionally biased region" description="Basic and acidic residues" evidence="1">
    <location>
        <begin position="195"/>
        <end position="210"/>
    </location>
</feature>
<feature type="compositionally biased region" description="Acidic residues" evidence="1">
    <location>
        <begin position="215"/>
        <end position="234"/>
    </location>
</feature>
<accession>A0A7R9B9R7</accession>
<reference evidence="2" key="1">
    <citation type="submission" date="2020-11" db="EMBL/GenBank/DDBJ databases">
        <authorList>
            <person name="Tran Van P."/>
        </authorList>
    </citation>
    <scope>NUCLEOTIDE SEQUENCE</scope>
</reference>
<evidence type="ECO:0000313" key="2">
    <source>
        <dbReference type="EMBL" id="CAD7268748.1"/>
    </source>
</evidence>
<organism evidence="2">
    <name type="scientific">Timema shepardi</name>
    <name type="common">Walking stick</name>
    <dbReference type="NCBI Taxonomy" id="629360"/>
    <lineage>
        <taxon>Eukaryota</taxon>
        <taxon>Metazoa</taxon>
        <taxon>Ecdysozoa</taxon>
        <taxon>Arthropoda</taxon>
        <taxon>Hexapoda</taxon>
        <taxon>Insecta</taxon>
        <taxon>Pterygota</taxon>
        <taxon>Neoptera</taxon>
        <taxon>Polyneoptera</taxon>
        <taxon>Phasmatodea</taxon>
        <taxon>Timematodea</taxon>
        <taxon>Timematoidea</taxon>
        <taxon>Timematidae</taxon>
        <taxon>Timema</taxon>
    </lineage>
</organism>
<evidence type="ECO:0000256" key="1">
    <source>
        <dbReference type="SAM" id="MobiDB-lite"/>
    </source>
</evidence>
<name>A0A7R9B9R7_TIMSH</name>
<proteinExistence type="predicted"/>
<feature type="compositionally biased region" description="Polar residues" evidence="1">
    <location>
        <begin position="172"/>
        <end position="187"/>
    </location>
</feature>
<dbReference type="EMBL" id="OC016091">
    <property type="protein sequence ID" value="CAD7268748.1"/>
    <property type="molecule type" value="Genomic_DNA"/>
</dbReference>
<feature type="compositionally biased region" description="Polar residues" evidence="1">
    <location>
        <begin position="136"/>
        <end position="145"/>
    </location>
</feature>
<gene>
    <name evidence="2" type="ORF">TSIB3V08_LOCUS12748</name>
</gene>
<sequence>MSQREEEKLVYSAAVEELPTEAGGATEQQEPIGENVFDLQGVTDAVITDEDVPQGVTDEDELRGVTDEVELRGVTDEVELRGVTDEVVPQGVTDEVVPQGVTEPVIASENELQGVPESTSSMSSEDMEGPKVQVVNMETTASGQRWSRPSTPVSRSTTPLPPTAIFLEGALPSQSQLLVADSRTQQEPGPAVPKSAEHRAPARTDKDHLDPAPGQEEEEEEEEEDDEEEGKIVW</sequence>
<feature type="compositionally biased region" description="Low complexity" evidence="1">
    <location>
        <begin position="147"/>
        <end position="158"/>
    </location>
</feature>
<protein>
    <submittedName>
        <fullName evidence="2">Uncharacterized protein</fullName>
    </submittedName>
</protein>
<feature type="region of interest" description="Disordered" evidence="1">
    <location>
        <begin position="87"/>
        <end position="234"/>
    </location>
</feature>